<evidence type="ECO:0000256" key="2">
    <source>
        <dbReference type="ARBA" id="ARBA00022670"/>
    </source>
</evidence>
<comment type="similarity">
    <text evidence="1">Belongs to the peptidase C1 family.</text>
</comment>
<dbReference type="Proteomes" id="UP000038040">
    <property type="component" value="Unplaced"/>
</dbReference>
<dbReference type="GO" id="GO:0008234">
    <property type="term" value="F:cysteine-type peptidase activity"/>
    <property type="evidence" value="ECO:0007669"/>
    <property type="project" value="UniProtKB-KW"/>
</dbReference>
<reference evidence="9" key="1">
    <citation type="submission" date="2016-04" db="UniProtKB">
        <authorList>
            <consortium name="WormBaseParasite"/>
        </authorList>
    </citation>
    <scope>IDENTIFICATION</scope>
</reference>
<dbReference type="SUPFAM" id="SSF54001">
    <property type="entry name" value="Cysteine proteinases"/>
    <property type="match status" value="1"/>
</dbReference>
<evidence type="ECO:0000256" key="4">
    <source>
        <dbReference type="ARBA" id="ARBA00022807"/>
    </source>
</evidence>
<gene>
    <name evidence="6" type="ORF">DME_LOCUS9251</name>
</gene>
<dbReference type="InterPro" id="IPR013128">
    <property type="entry name" value="Peptidase_C1A"/>
</dbReference>
<evidence type="ECO:0000313" key="7">
    <source>
        <dbReference type="Proteomes" id="UP000038040"/>
    </source>
</evidence>
<organism evidence="7 9">
    <name type="scientific">Dracunculus medinensis</name>
    <name type="common">Guinea worm</name>
    <dbReference type="NCBI Taxonomy" id="318479"/>
    <lineage>
        <taxon>Eukaryota</taxon>
        <taxon>Metazoa</taxon>
        <taxon>Ecdysozoa</taxon>
        <taxon>Nematoda</taxon>
        <taxon>Chromadorea</taxon>
        <taxon>Rhabditida</taxon>
        <taxon>Spirurina</taxon>
        <taxon>Dracunculoidea</taxon>
        <taxon>Dracunculidae</taxon>
        <taxon>Dracunculus</taxon>
    </lineage>
</organism>
<reference evidence="6 8" key="2">
    <citation type="submission" date="2018-11" db="EMBL/GenBank/DDBJ databases">
        <authorList>
            <consortium name="Pathogen Informatics"/>
        </authorList>
    </citation>
    <scope>NUCLEOTIDE SEQUENCE [LARGE SCALE GENOMIC DNA]</scope>
</reference>
<dbReference type="AlphaFoldDB" id="A0A158Q4R2"/>
<dbReference type="EMBL" id="UYYG01001178">
    <property type="protein sequence ID" value="VDN59278.1"/>
    <property type="molecule type" value="Genomic_DNA"/>
</dbReference>
<sequence length="341" mass="38683">MAPIFEIMLQKKDYANSCKLKAKYNPFASRARATDVDFDDMVRIADSNRMLTKEQLYGDTLSHLTNLLSISVKLPQNFDSREKWPLCWSVHQVTNQGGCGSCWAMSAASVISDRICIASNYEKQYQISAQDLTSCCTECGGCQGSHWALAPFTYWKKNGLVTGGNYGTFEGCKPYSITPKCGSPCSTDYYEKKATPKCEKKCQILYGKTYNDDIIKGKKAYWLRGNNETTPAVQTSITQAINNHDPIDLLKREIFLYGPIQACFTVQEDFQHYSSGIYHRFNNSDSKELYGHCAKMIGWGNSNGTEYWLYMNTWGREWGFFRIALNEIPEEAIAGLPFYIN</sequence>
<dbReference type="PRINTS" id="PR00705">
    <property type="entry name" value="PAPAIN"/>
</dbReference>
<dbReference type="InterPro" id="IPR038765">
    <property type="entry name" value="Papain-like_cys_pep_sf"/>
</dbReference>
<proteinExistence type="inferred from homology"/>
<dbReference type="Proteomes" id="UP000274756">
    <property type="component" value="Unassembled WGS sequence"/>
</dbReference>
<dbReference type="InterPro" id="IPR000169">
    <property type="entry name" value="Pept_cys_AS"/>
</dbReference>
<evidence type="ECO:0000313" key="8">
    <source>
        <dbReference type="Proteomes" id="UP000274756"/>
    </source>
</evidence>
<dbReference type="WBParaSite" id="DME_0000545201-mRNA-1">
    <property type="protein sequence ID" value="DME_0000545201-mRNA-1"/>
    <property type="gene ID" value="DME_0000545201"/>
</dbReference>
<dbReference type="STRING" id="318479.A0A158Q4R2"/>
<dbReference type="Pfam" id="PF00112">
    <property type="entry name" value="Peptidase_C1"/>
    <property type="match status" value="1"/>
</dbReference>
<evidence type="ECO:0000313" key="6">
    <source>
        <dbReference type="EMBL" id="VDN59278.1"/>
    </source>
</evidence>
<dbReference type="OrthoDB" id="640249at2759"/>
<name>A0A158Q4R2_DRAME</name>
<dbReference type="GO" id="GO:0006508">
    <property type="term" value="P:proteolysis"/>
    <property type="evidence" value="ECO:0007669"/>
    <property type="project" value="UniProtKB-KW"/>
</dbReference>
<keyword evidence="2" id="KW-0645">Protease</keyword>
<evidence type="ECO:0000256" key="1">
    <source>
        <dbReference type="ARBA" id="ARBA00008455"/>
    </source>
</evidence>
<evidence type="ECO:0000259" key="5">
    <source>
        <dbReference type="SMART" id="SM00645"/>
    </source>
</evidence>
<dbReference type="InterPro" id="IPR000668">
    <property type="entry name" value="Peptidase_C1A_C"/>
</dbReference>
<keyword evidence="3" id="KW-0378">Hydrolase</keyword>
<feature type="domain" description="Peptidase C1A papain C-terminal" evidence="5">
    <location>
        <begin position="74"/>
        <end position="341"/>
    </location>
</feature>
<keyword evidence="8" id="KW-1185">Reference proteome</keyword>
<dbReference type="SMART" id="SM00645">
    <property type="entry name" value="Pept_C1"/>
    <property type="match status" value="1"/>
</dbReference>
<dbReference type="PROSITE" id="PS00139">
    <property type="entry name" value="THIOL_PROTEASE_CYS"/>
    <property type="match status" value="1"/>
</dbReference>
<keyword evidence="4" id="KW-0788">Thiol protease</keyword>
<dbReference type="Gene3D" id="3.90.70.10">
    <property type="entry name" value="Cysteine proteinases"/>
    <property type="match status" value="1"/>
</dbReference>
<accession>A0A158Q4R2</accession>
<evidence type="ECO:0000256" key="3">
    <source>
        <dbReference type="ARBA" id="ARBA00022801"/>
    </source>
</evidence>
<dbReference type="PANTHER" id="PTHR12411">
    <property type="entry name" value="CYSTEINE PROTEASE FAMILY C1-RELATED"/>
    <property type="match status" value="1"/>
</dbReference>
<dbReference type="CDD" id="cd02620">
    <property type="entry name" value="Peptidase_C1A_CathepsinB"/>
    <property type="match status" value="1"/>
</dbReference>
<protein>
    <submittedName>
        <fullName evidence="9">Pept_C1 domain-containing protein</fullName>
    </submittedName>
</protein>
<evidence type="ECO:0000313" key="9">
    <source>
        <dbReference type="WBParaSite" id="DME_0000545201-mRNA-1"/>
    </source>
</evidence>